<keyword evidence="4 8" id="KW-0812">Transmembrane</keyword>
<dbReference type="InterPro" id="IPR000250">
    <property type="entry name" value="Peptidase_G1"/>
</dbReference>
<dbReference type="Proteomes" id="UP001465668">
    <property type="component" value="Unassembled WGS sequence"/>
</dbReference>
<name>A0ABR2XL84_9PEZI</name>
<comment type="similarity">
    <text evidence="2">Belongs to the purine-cytosine permease (2.A.39) family.</text>
</comment>
<protein>
    <submittedName>
        <fullName evidence="9">Uncharacterized protein</fullName>
    </submittedName>
</protein>
<dbReference type="Gene3D" id="1.10.4160.10">
    <property type="entry name" value="Hydantoin permease"/>
    <property type="match status" value="1"/>
</dbReference>
<dbReference type="Gene3D" id="2.60.120.700">
    <property type="entry name" value="Peptidase G1"/>
    <property type="match status" value="1"/>
</dbReference>
<evidence type="ECO:0000256" key="1">
    <source>
        <dbReference type="ARBA" id="ARBA00004141"/>
    </source>
</evidence>
<dbReference type="InterPro" id="IPR013320">
    <property type="entry name" value="ConA-like_dom_sf"/>
</dbReference>
<feature type="transmembrane region" description="Helical" evidence="8">
    <location>
        <begin position="147"/>
        <end position="166"/>
    </location>
</feature>
<comment type="caution">
    <text evidence="9">The sequence shown here is derived from an EMBL/GenBank/DDBJ whole genome shotgun (WGS) entry which is preliminary data.</text>
</comment>
<evidence type="ECO:0000256" key="7">
    <source>
        <dbReference type="SAM" id="MobiDB-lite"/>
    </source>
</evidence>
<evidence type="ECO:0000256" key="6">
    <source>
        <dbReference type="ARBA" id="ARBA00023136"/>
    </source>
</evidence>
<keyword evidence="3" id="KW-0813">Transport</keyword>
<evidence type="ECO:0000256" key="5">
    <source>
        <dbReference type="ARBA" id="ARBA00022989"/>
    </source>
</evidence>
<dbReference type="Pfam" id="PF01828">
    <property type="entry name" value="Peptidase_A4"/>
    <property type="match status" value="1"/>
</dbReference>
<dbReference type="EMBL" id="JARVKM010000040">
    <property type="protein sequence ID" value="KAK9774553.1"/>
    <property type="molecule type" value="Genomic_DNA"/>
</dbReference>
<feature type="transmembrane region" description="Helical" evidence="8">
    <location>
        <begin position="104"/>
        <end position="127"/>
    </location>
</feature>
<keyword evidence="5 8" id="KW-1133">Transmembrane helix</keyword>
<dbReference type="InterPro" id="IPR026030">
    <property type="entry name" value="Pur-cyt_permease_Fcy2/21/22"/>
</dbReference>
<feature type="transmembrane region" description="Helical" evidence="8">
    <location>
        <begin position="70"/>
        <end position="92"/>
    </location>
</feature>
<dbReference type="CDD" id="cd13426">
    <property type="entry name" value="Peptidase_G1"/>
    <property type="match status" value="1"/>
</dbReference>
<dbReference type="Pfam" id="PF02133">
    <property type="entry name" value="Transp_cyt_pur"/>
    <property type="match status" value="1"/>
</dbReference>
<keyword evidence="10" id="KW-1185">Reference proteome</keyword>
<evidence type="ECO:0000256" key="2">
    <source>
        <dbReference type="ARBA" id="ARBA00008974"/>
    </source>
</evidence>
<feature type="transmembrane region" description="Helical" evidence="8">
    <location>
        <begin position="439"/>
        <end position="463"/>
    </location>
</feature>
<dbReference type="SUPFAM" id="SSF49899">
    <property type="entry name" value="Concanavalin A-like lectins/glucanases"/>
    <property type="match status" value="1"/>
</dbReference>
<feature type="transmembrane region" description="Helical" evidence="8">
    <location>
        <begin position="374"/>
        <end position="390"/>
    </location>
</feature>
<dbReference type="PRINTS" id="PR00977">
    <property type="entry name" value="SCYTLDPTASE"/>
</dbReference>
<keyword evidence="6 8" id="KW-0472">Membrane</keyword>
<feature type="transmembrane region" description="Helical" evidence="8">
    <location>
        <begin position="402"/>
        <end position="419"/>
    </location>
</feature>
<dbReference type="PANTHER" id="PTHR31806:SF8">
    <property type="entry name" value="TRANSPORTER, PUTATIVE (AFU_ORTHOLOGUE AFUA_2G03000)-RELATED"/>
    <property type="match status" value="1"/>
</dbReference>
<dbReference type="PANTHER" id="PTHR31806">
    <property type="entry name" value="PURINE-CYTOSINE PERMEASE FCY2-RELATED"/>
    <property type="match status" value="1"/>
</dbReference>
<comment type="subcellular location">
    <subcellularLocation>
        <location evidence="1">Membrane</location>
        <topology evidence="1">Multi-pass membrane protein</topology>
    </subcellularLocation>
</comment>
<sequence length="666" mass="71733">MTALVSRRHQKDEGDVTVSHLQAQSGSPPKLLGRLASWNTRLETLSGFEARGIMRVPPSERLAPSLWDDISIALLWFSANISVNNLAVGLFGPLVFGLGFLDSAMCAVFGGLLGSLSTAYMSTWGPASGNRTMVVLRFFMGYWPAKVPTFLNIVLMVGYCTIDAILGGQMLSAINGGGMSIAVGIVVVQLVGWVVAVFGMRLFHTYERFAWVPQLIVLLVLVGTSAKSFDTETKSTGSDSTIAANRLSFLSLCLYVPNSWGAAASDFYVYYPESTSKTKIFLLTLTGLWLSFTLVFLIGIGLATGIPENTEWQDAYAVSTGALVVEAFDPLKGFGRFCGVVVALGVISNSIPGTYAAALGCQVLGRYGKAVPRWVWSCLLTLIELVLALAGREYLLVIMQNFLALMGYWIQFMVTIVLMEHLWVRKERGFDWARWEDNAYLPIGVAALISFLLGWMGAILGMYQVWYWAGAVKIGTGYTSVTGTFTVPTPKVPSGGSSAKTYSASAWVGIDGDTCTSAILQTGIDFNVESGKVTYDAWYEWYPQYAYDFTGITISAGDQIKTTVTATSKTTGTAVVENLTTGKSVTHTFRGASTASLCETNAEWIVEDFEEGSSLVPFADFDTVTFTDATVNGVGVTGATIIDIRQSAQVLTSCAASGTTVTCSYV</sequence>
<evidence type="ECO:0000313" key="9">
    <source>
        <dbReference type="EMBL" id="KAK9774553.1"/>
    </source>
</evidence>
<dbReference type="InterPro" id="IPR001248">
    <property type="entry name" value="Pur-cyt_permease"/>
</dbReference>
<evidence type="ECO:0000256" key="8">
    <source>
        <dbReference type="SAM" id="Phobius"/>
    </source>
</evidence>
<organism evidence="9 10">
    <name type="scientific">Seiridium cardinale</name>
    <dbReference type="NCBI Taxonomy" id="138064"/>
    <lineage>
        <taxon>Eukaryota</taxon>
        <taxon>Fungi</taxon>
        <taxon>Dikarya</taxon>
        <taxon>Ascomycota</taxon>
        <taxon>Pezizomycotina</taxon>
        <taxon>Sordariomycetes</taxon>
        <taxon>Xylariomycetidae</taxon>
        <taxon>Amphisphaeriales</taxon>
        <taxon>Sporocadaceae</taxon>
        <taxon>Seiridium</taxon>
    </lineage>
</organism>
<dbReference type="InterPro" id="IPR038656">
    <property type="entry name" value="Peptidase_G1_sf"/>
</dbReference>
<proteinExistence type="inferred from homology"/>
<evidence type="ECO:0000256" key="3">
    <source>
        <dbReference type="ARBA" id="ARBA00022448"/>
    </source>
</evidence>
<feature type="transmembrane region" description="Helical" evidence="8">
    <location>
        <begin position="280"/>
        <end position="303"/>
    </location>
</feature>
<accession>A0ABR2XL84</accession>
<reference evidence="9 10" key="1">
    <citation type="submission" date="2024-02" db="EMBL/GenBank/DDBJ databases">
        <title>First draft genome assembly of two strains of Seiridium cardinale.</title>
        <authorList>
            <person name="Emiliani G."/>
            <person name="Scali E."/>
        </authorList>
    </citation>
    <scope>NUCLEOTIDE SEQUENCE [LARGE SCALE GENOMIC DNA]</scope>
    <source>
        <strain evidence="9 10">BM-138-000479</strain>
    </source>
</reference>
<feature type="transmembrane region" description="Helical" evidence="8">
    <location>
        <begin position="178"/>
        <end position="203"/>
    </location>
</feature>
<evidence type="ECO:0000313" key="10">
    <source>
        <dbReference type="Proteomes" id="UP001465668"/>
    </source>
</evidence>
<feature type="region of interest" description="Disordered" evidence="7">
    <location>
        <begin position="1"/>
        <end position="28"/>
    </location>
</feature>
<evidence type="ECO:0000256" key="4">
    <source>
        <dbReference type="ARBA" id="ARBA00022692"/>
    </source>
</evidence>
<gene>
    <name evidence="9" type="ORF">SCAR479_08638</name>
</gene>